<dbReference type="SUPFAM" id="SSF51430">
    <property type="entry name" value="NAD(P)-linked oxidoreductase"/>
    <property type="match status" value="1"/>
</dbReference>
<dbReference type="Gene3D" id="3.20.20.100">
    <property type="entry name" value="NADP-dependent oxidoreductase domain"/>
    <property type="match status" value="1"/>
</dbReference>
<dbReference type="GO" id="GO:0016491">
    <property type="term" value="F:oxidoreductase activity"/>
    <property type="evidence" value="ECO:0007669"/>
    <property type="project" value="InterPro"/>
</dbReference>
<dbReference type="GO" id="GO:0005829">
    <property type="term" value="C:cytosol"/>
    <property type="evidence" value="ECO:0007669"/>
    <property type="project" value="TreeGrafter"/>
</dbReference>
<evidence type="ECO:0000313" key="3">
    <source>
        <dbReference type="Proteomes" id="UP000712673"/>
    </source>
</evidence>
<organism evidence="2 3">
    <name type="scientific">Tectimicrobiota bacterium</name>
    <dbReference type="NCBI Taxonomy" id="2528274"/>
    <lineage>
        <taxon>Bacteria</taxon>
        <taxon>Pseudomonadati</taxon>
        <taxon>Nitrospinota/Tectimicrobiota group</taxon>
        <taxon>Candidatus Tectimicrobiota</taxon>
    </lineage>
</organism>
<proteinExistence type="predicted"/>
<evidence type="ECO:0000313" key="2">
    <source>
        <dbReference type="EMBL" id="MBM3222966.1"/>
    </source>
</evidence>
<dbReference type="PANTHER" id="PTHR42686">
    <property type="entry name" value="GH17980P-RELATED"/>
    <property type="match status" value="1"/>
</dbReference>
<dbReference type="InterPro" id="IPR023210">
    <property type="entry name" value="NADP_OxRdtase_dom"/>
</dbReference>
<dbReference type="AlphaFoldDB" id="A0A937VXQ3"/>
<dbReference type="PANTHER" id="PTHR42686:SF1">
    <property type="entry name" value="GH17980P-RELATED"/>
    <property type="match status" value="1"/>
</dbReference>
<dbReference type="InterPro" id="IPR020471">
    <property type="entry name" value="AKR"/>
</dbReference>
<gene>
    <name evidence="2" type="ORF">FJZ47_04065</name>
</gene>
<dbReference type="Pfam" id="PF00248">
    <property type="entry name" value="Aldo_ket_red"/>
    <property type="match status" value="1"/>
</dbReference>
<reference evidence="2" key="1">
    <citation type="submission" date="2019-03" db="EMBL/GenBank/DDBJ databases">
        <title>Lake Tanganyika Metagenome-Assembled Genomes (MAGs).</title>
        <authorList>
            <person name="Tran P."/>
        </authorList>
    </citation>
    <scope>NUCLEOTIDE SEQUENCE</scope>
    <source>
        <strain evidence="2">K_DeepCast_65m_m2_066</strain>
    </source>
</reference>
<feature type="domain" description="NADP-dependent oxidoreductase" evidence="1">
    <location>
        <begin position="16"/>
        <end position="125"/>
    </location>
</feature>
<comment type="caution">
    <text evidence="2">The sequence shown here is derived from an EMBL/GenBank/DDBJ whole genome shotgun (WGS) entry which is preliminary data.</text>
</comment>
<accession>A0A937VXQ3</accession>
<dbReference type="InterPro" id="IPR036812">
    <property type="entry name" value="NAD(P)_OxRdtase_dom_sf"/>
</dbReference>
<dbReference type="Proteomes" id="UP000712673">
    <property type="component" value="Unassembled WGS sequence"/>
</dbReference>
<dbReference type="EMBL" id="VGLS01000077">
    <property type="protein sequence ID" value="MBM3222966.1"/>
    <property type="molecule type" value="Genomic_DNA"/>
</dbReference>
<protein>
    <submittedName>
        <fullName evidence="2">Aldo/keto reductase</fullName>
    </submittedName>
</protein>
<sequence>MEKRTLGRTGLQTSVIGFGAMPIGGIYGPVNDAVSLRALHAAVDAGINFIDTSDAYGAGHSERVIGSFLKQRADRDEIIVCTKGGNNMVTGVRNFTPEYIRGCVEGSLQRLGVEAIDLYLLHNPTLTNMQARD</sequence>
<name>A0A937VXQ3_UNCTE</name>
<feature type="non-terminal residue" evidence="2">
    <location>
        <position position="133"/>
    </location>
</feature>
<evidence type="ECO:0000259" key="1">
    <source>
        <dbReference type="Pfam" id="PF00248"/>
    </source>
</evidence>